<dbReference type="SFLD" id="SFLDS00005">
    <property type="entry name" value="Isoprenoid_Synthase_Type_I"/>
    <property type="match status" value="1"/>
</dbReference>
<dbReference type="InterPro" id="IPR008930">
    <property type="entry name" value="Terpenoid_cyclase/PrenylTrfase"/>
</dbReference>
<dbReference type="InterPro" id="IPR005630">
    <property type="entry name" value="Terpene_synthase_metal-bd"/>
</dbReference>
<keyword evidence="8" id="KW-1185">Reference proteome</keyword>
<reference evidence="7 8" key="1">
    <citation type="submission" date="2024-04" db="EMBL/GenBank/DDBJ databases">
        <title>The reference genome of an endangered Asteraceae, Deinandra increscens subsp. villosa, native to the Central Coast of California.</title>
        <authorList>
            <person name="Guilliams M."/>
            <person name="Hasenstab-Lehman K."/>
            <person name="Meyer R."/>
            <person name="Mcevoy S."/>
        </authorList>
    </citation>
    <scope>NUCLEOTIDE SEQUENCE [LARGE SCALE GENOMIC DNA]</scope>
    <source>
        <tissue evidence="7">Leaf</tissue>
    </source>
</reference>
<dbReference type="CDD" id="cd00684">
    <property type="entry name" value="Terpene_cyclase_plant_C1"/>
    <property type="match status" value="1"/>
</dbReference>
<dbReference type="GO" id="GO:0000287">
    <property type="term" value="F:magnesium ion binding"/>
    <property type="evidence" value="ECO:0007669"/>
    <property type="project" value="InterPro"/>
</dbReference>
<dbReference type="Gene3D" id="1.50.10.130">
    <property type="entry name" value="Terpene synthase, N-terminal domain"/>
    <property type="match status" value="1"/>
</dbReference>
<evidence type="ECO:0000256" key="3">
    <source>
        <dbReference type="ARBA" id="ARBA00022842"/>
    </source>
</evidence>
<dbReference type="Gene3D" id="1.10.600.10">
    <property type="entry name" value="Farnesyl Diphosphate Synthase"/>
    <property type="match status" value="1"/>
</dbReference>
<comment type="caution">
    <text evidence="7">The sequence shown here is derived from an EMBL/GenBank/DDBJ whole genome shotgun (WGS) entry which is preliminary data.</text>
</comment>
<dbReference type="Pfam" id="PF03936">
    <property type="entry name" value="Terpene_synth_C"/>
    <property type="match status" value="1"/>
</dbReference>
<keyword evidence="3" id="KW-0460">Magnesium</keyword>
<organism evidence="7 8">
    <name type="scientific">Deinandra increscens subsp. villosa</name>
    <dbReference type="NCBI Taxonomy" id="3103831"/>
    <lineage>
        <taxon>Eukaryota</taxon>
        <taxon>Viridiplantae</taxon>
        <taxon>Streptophyta</taxon>
        <taxon>Embryophyta</taxon>
        <taxon>Tracheophyta</taxon>
        <taxon>Spermatophyta</taxon>
        <taxon>Magnoliopsida</taxon>
        <taxon>eudicotyledons</taxon>
        <taxon>Gunneridae</taxon>
        <taxon>Pentapetalae</taxon>
        <taxon>asterids</taxon>
        <taxon>campanulids</taxon>
        <taxon>Asterales</taxon>
        <taxon>Asteraceae</taxon>
        <taxon>Asteroideae</taxon>
        <taxon>Heliantheae alliance</taxon>
        <taxon>Madieae</taxon>
        <taxon>Madiinae</taxon>
        <taxon>Deinandra</taxon>
    </lineage>
</organism>
<dbReference type="InterPro" id="IPR044814">
    <property type="entry name" value="Terpene_cyclase_plant_C1"/>
</dbReference>
<evidence type="ECO:0000313" key="8">
    <source>
        <dbReference type="Proteomes" id="UP001408789"/>
    </source>
</evidence>
<dbReference type="Proteomes" id="UP001408789">
    <property type="component" value="Unassembled WGS sequence"/>
</dbReference>
<dbReference type="InterPro" id="IPR001906">
    <property type="entry name" value="Terpene_synth_N"/>
</dbReference>
<feature type="domain" description="Terpene synthase N-terminal" evidence="5">
    <location>
        <begin position="19"/>
        <end position="196"/>
    </location>
</feature>
<dbReference type="SFLD" id="SFLDG01019">
    <property type="entry name" value="Terpene_Cyclase_Like_1_C_Termi"/>
    <property type="match status" value="1"/>
</dbReference>
<dbReference type="SUPFAM" id="SSF48576">
    <property type="entry name" value="Terpenoid synthases"/>
    <property type="match status" value="1"/>
</dbReference>
<dbReference type="GO" id="GO:0016102">
    <property type="term" value="P:diterpenoid biosynthetic process"/>
    <property type="evidence" value="ECO:0007669"/>
    <property type="project" value="InterPro"/>
</dbReference>
<accession>A0AAP0D008</accession>
<evidence type="ECO:0000259" key="6">
    <source>
        <dbReference type="Pfam" id="PF03936"/>
    </source>
</evidence>
<dbReference type="AlphaFoldDB" id="A0AAP0D008"/>
<evidence type="ECO:0000256" key="1">
    <source>
        <dbReference type="ARBA" id="ARBA00001946"/>
    </source>
</evidence>
<dbReference type="PANTHER" id="PTHR31225">
    <property type="entry name" value="OS04G0344100 PROTEIN-RELATED"/>
    <property type="match status" value="1"/>
</dbReference>
<evidence type="ECO:0008006" key="9">
    <source>
        <dbReference type="Google" id="ProtNLM"/>
    </source>
</evidence>
<evidence type="ECO:0000256" key="2">
    <source>
        <dbReference type="ARBA" id="ARBA00022723"/>
    </source>
</evidence>
<evidence type="ECO:0000259" key="5">
    <source>
        <dbReference type="Pfam" id="PF01397"/>
    </source>
</evidence>
<dbReference type="InterPro" id="IPR034741">
    <property type="entry name" value="Terpene_cyclase-like_1_C"/>
</dbReference>
<dbReference type="GO" id="GO:0034005">
    <property type="term" value="F:germacrene-A synthase activity"/>
    <property type="evidence" value="ECO:0007669"/>
    <property type="project" value="UniProtKB-ARBA"/>
</dbReference>
<proteinExistence type="predicted"/>
<dbReference type="EMBL" id="JBCNJP010000019">
    <property type="protein sequence ID" value="KAK9062348.1"/>
    <property type="molecule type" value="Genomic_DNA"/>
</dbReference>
<keyword evidence="4" id="KW-0456">Lyase</keyword>
<dbReference type="InterPro" id="IPR036965">
    <property type="entry name" value="Terpene_synth_N_sf"/>
</dbReference>
<dbReference type="FunFam" id="1.10.600.10:FF:000007">
    <property type="entry name" value="Isoprene synthase, chloroplastic"/>
    <property type="match status" value="1"/>
</dbReference>
<dbReference type="GO" id="GO:0046246">
    <property type="term" value="P:terpene biosynthetic process"/>
    <property type="evidence" value="ECO:0007669"/>
    <property type="project" value="UniProtKB-ARBA"/>
</dbReference>
<name>A0AAP0D008_9ASTR</name>
<keyword evidence="2" id="KW-0479">Metal-binding</keyword>
<feature type="domain" description="Terpene synthase metal-binding" evidence="6">
    <location>
        <begin position="254"/>
        <end position="493"/>
    </location>
</feature>
<dbReference type="FunFam" id="1.50.10.130:FF:000001">
    <property type="entry name" value="Isoprene synthase, chloroplastic"/>
    <property type="match status" value="1"/>
</dbReference>
<gene>
    <name evidence="7" type="ORF">SSX86_019534</name>
</gene>
<dbReference type="SUPFAM" id="SSF48239">
    <property type="entry name" value="Terpenoid cyclases/Protein prenyltransferases"/>
    <property type="match status" value="1"/>
</dbReference>
<dbReference type="InterPro" id="IPR008949">
    <property type="entry name" value="Isoprenoid_synthase_dom_sf"/>
</dbReference>
<evidence type="ECO:0000256" key="4">
    <source>
        <dbReference type="ARBA" id="ARBA00023239"/>
    </source>
</evidence>
<sequence length="549" mass="64641">MDVKHDEVIRPLANFHPSVWGDQFLVYNEDQEKQTEAEQMIKILKEEVRKEIVVAFDASAKDHMNLLKLVNAIKRLGVAYYFEKEIDEALQHIYIVYGDKWNGDSPSLWFRLLREHGYSVSCNSFNCYKDDTGSFKESLTNDVQCLLDLYEATYLRVHGEAILDDALDFTKTHLENISKDPLRCNSALRRHIMEALERPIRKRLPRLDAVRYIPFYEQQVSHNKSLLKLAKLGFNVLQSLHKKELSQVTKWWKGLDAPKNLPYMRDRLVECYFWIFSVYFEPQYSRSRIFLSKVILMAMVIDDTYDAYGTYKELDIFTKAFQRWSTTCLDSLPDYMKLIYKRMLGVYEEMEEIMAKEGRAYEVSYAKESMIEYIENHMKEARWREEGYVPTMEEIKLVRFMTCGYKMLATSSFVGMGDVITEEALKWVEANPPIVNAAAAICRFMDDVVGHKEEHEREHVASSLDSYMTQLNTREEEKVVDMIIQHVEDAWKDINRELLICKNIPMRLMMNVLNLARVIDTLYKYKDTFTNVGEEFKDHIRSCFVHTMS</sequence>
<dbReference type="Pfam" id="PF01397">
    <property type="entry name" value="Terpene_synth"/>
    <property type="match status" value="1"/>
</dbReference>
<comment type="cofactor">
    <cofactor evidence="1">
        <name>Mg(2+)</name>
        <dbReference type="ChEBI" id="CHEBI:18420"/>
    </cofactor>
</comment>
<protein>
    <recommendedName>
        <fullName evidence="9">Sesquiterpene synthase</fullName>
    </recommendedName>
</protein>
<evidence type="ECO:0000313" key="7">
    <source>
        <dbReference type="EMBL" id="KAK9062348.1"/>
    </source>
</evidence>
<dbReference type="InterPro" id="IPR050148">
    <property type="entry name" value="Terpene_synthase-like"/>
</dbReference>
<dbReference type="PANTHER" id="PTHR31225:SF196">
    <property type="entry name" value="TERPENOID CYCLASES_PROTEIN PRENYLTRANSFERASE ALPHA-ALPHA TOROID-RELATED"/>
    <property type="match status" value="1"/>
</dbReference>